<dbReference type="RefSeq" id="WP_097898838.1">
    <property type="nucleotide sequence ID" value="NZ_NVOR01000005.1"/>
</dbReference>
<dbReference type="CDD" id="cd06173">
    <property type="entry name" value="MFS_MefA_like"/>
    <property type="match status" value="1"/>
</dbReference>
<evidence type="ECO:0000259" key="8">
    <source>
        <dbReference type="PROSITE" id="PS50850"/>
    </source>
</evidence>
<evidence type="ECO:0000313" key="10">
    <source>
        <dbReference type="Proteomes" id="UP000221020"/>
    </source>
</evidence>
<feature type="domain" description="Major facilitator superfamily (MFS) profile" evidence="8">
    <location>
        <begin position="214"/>
        <end position="404"/>
    </location>
</feature>
<dbReference type="GO" id="GO:0005886">
    <property type="term" value="C:plasma membrane"/>
    <property type="evidence" value="ECO:0007669"/>
    <property type="project" value="UniProtKB-SubCell"/>
</dbReference>
<evidence type="ECO:0000256" key="5">
    <source>
        <dbReference type="ARBA" id="ARBA00022989"/>
    </source>
</evidence>
<evidence type="ECO:0000256" key="6">
    <source>
        <dbReference type="ARBA" id="ARBA00023136"/>
    </source>
</evidence>
<keyword evidence="5 7" id="KW-1133">Transmembrane helix</keyword>
<dbReference type="Gene3D" id="1.20.1250.20">
    <property type="entry name" value="MFS general substrate transporter like domains"/>
    <property type="match status" value="1"/>
</dbReference>
<keyword evidence="3" id="KW-1003">Cell membrane</keyword>
<evidence type="ECO:0000256" key="2">
    <source>
        <dbReference type="ARBA" id="ARBA00022448"/>
    </source>
</evidence>
<feature type="transmembrane region" description="Helical" evidence="7">
    <location>
        <begin position="102"/>
        <end position="119"/>
    </location>
</feature>
<feature type="transmembrane region" description="Helical" evidence="7">
    <location>
        <begin position="216"/>
        <end position="243"/>
    </location>
</feature>
<evidence type="ECO:0000256" key="4">
    <source>
        <dbReference type="ARBA" id="ARBA00022692"/>
    </source>
</evidence>
<sequence>MGNILRNRSFFFMWIGSAISELGGSFGTLCNSILVYQLTGSKTALGSMWLLYLIPSLLLQLMIGPFIDKWSRKWIMILSQWARGFAFLLPLIMLIVNNIEVWHVYVVQMIVGLITPFYVPASQAITPTIVNKEQLQTANAYIDGMARLMMFLAPVLGGIVIEFIGVKLTLFFVCLFLFISGALLLFIQEHRVAQTVRKSWLKQSIEGFTYYFRHPIIVWLGVFLTFVQFGVGVTMVINLPYIIEELSAGYADYGYFMAGFPLGYVIGSILVGKVQYHSRRLLMLGALLIGGITYISLGLNHSIFLAIIIEVVAGVCMAFFNVHNTTVCQQTVPNDMIGKIFSVRLFLIRGVMPLGILVGGTLSEVWGVRALYVLIGSIICVTSLAGILLPYFKFLDESIQEKSA</sequence>
<feature type="transmembrane region" description="Helical" evidence="7">
    <location>
        <begin position="343"/>
        <end position="363"/>
    </location>
</feature>
<evidence type="ECO:0000256" key="1">
    <source>
        <dbReference type="ARBA" id="ARBA00004651"/>
    </source>
</evidence>
<accession>A0AA91VG65</accession>
<feature type="transmembrane region" description="Helical" evidence="7">
    <location>
        <begin position="281"/>
        <end position="297"/>
    </location>
</feature>
<feature type="transmembrane region" description="Helical" evidence="7">
    <location>
        <begin position="303"/>
        <end position="322"/>
    </location>
</feature>
<dbReference type="InterPro" id="IPR020846">
    <property type="entry name" value="MFS_dom"/>
</dbReference>
<comment type="caution">
    <text evidence="9">The sequence shown here is derived from an EMBL/GenBank/DDBJ whole genome shotgun (WGS) entry which is preliminary data.</text>
</comment>
<dbReference type="PROSITE" id="PS50850">
    <property type="entry name" value="MFS"/>
    <property type="match status" value="1"/>
</dbReference>
<keyword evidence="4 7" id="KW-0812">Transmembrane</keyword>
<feature type="transmembrane region" description="Helical" evidence="7">
    <location>
        <begin position="48"/>
        <end position="67"/>
    </location>
</feature>
<dbReference type="Proteomes" id="UP000221020">
    <property type="component" value="Unassembled WGS sequence"/>
</dbReference>
<feature type="transmembrane region" description="Helical" evidence="7">
    <location>
        <begin position="74"/>
        <end position="96"/>
    </location>
</feature>
<feature type="transmembrane region" description="Helical" evidence="7">
    <location>
        <begin position="255"/>
        <end position="274"/>
    </location>
</feature>
<feature type="transmembrane region" description="Helical" evidence="7">
    <location>
        <begin position="12"/>
        <end position="36"/>
    </location>
</feature>
<feature type="transmembrane region" description="Helical" evidence="7">
    <location>
        <begin position="369"/>
        <end position="392"/>
    </location>
</feature>
<dbReference type="AlphaFoldDB" id="A0AA91VG65"/>
<gene>
    <name evidence="9" type="ORF">CON65_00845</name>
</gene>
<dbReference type="InterPro" id="IPR010290">
    <property type="entry name" value="TM_effector"/>
</dbReference>
<feature type="transmembrane region" description="Helical" evidence="7">
    <location>
        <begin position="140"/>
        <end position="164"/>
    </location>
</feature>
<feature type="transmembrane region" description="Helical" evidence="7">
    <location>
        <begin position="170"/>
        <end position="187"/>
    </location>
</feature>
<keyword evidence="2" id="KW-0813">Transport</keyword>
<dbReference type="InterPro" id="IPR036259">
    <property type="entry name" value="MFS_trans_sf"/>
</dbReference>
<proteinExistence type="predicted"/>
<reference evidence="9 10" key="1">
    <citation type="submission" date="2017-09" db="EMBL/GenBank/DDBJ databases">
        <title>Large-scale bioinformatics analysis of Bacillus genomes uncovers conserved roles of natural products in bacterial physiology.</title>
        <authorList>
            <consortium name="Agbiome Team Llc"/>
            <person name="Bleich R.M."/>
            <person name="Grubbs K.J."/>
            <person name="Santa Maria K.C."/>
            <person name="Allen S.E."/>
            <person name="Farag S."/>
            <person name="Shank E.A."/>
            <person name="Bowers A."/>
        </authorList>
    </citation>
    <scope>NUCLEOTIDE SEQUENCE [LARGE SCALE GENOMIC DNA]</scope>
    <source>
        <strain evidence="9 10">AFS092012</strain>
    </source>
</reference>
<dbReference type="PANTHER" id="PTHR43266:SF10">
    <property type="entry name" value="BACILYSIN EXPORTER BACE-RELATED"/>
    <property type="match status" value="1"/>
</dbReference>
<organism evidence="9 10">
    <name type="scientific">Bacillus pseudomycoides</name>
    <dbReference type="NCBI Taxonomy" id="64104"/>
    <lineage>
        <taxon>Bacteria</taxon>
        <taxon>Bacillati</taxon>
        <taxon>Bacillota</taxon>
        <taxon>Bacilli</taxon>
        <taxon>Bacillales</taxon>
        <taxon>Bacillaceae</taxon>
        <taxon>Bacillus</taxon>
        <taxon>Bacillus cereus group</taxon>
    </lineage>
</organism>
<dbReference type="PANTHER" id="PTHR43266">
    <property type="entry name" value="MACROLIDE-EFFLUX PROTEIN"/>
    <property type="match status" value="1"/>
</dbReference>
<evidence type="ECO:0000256" key="7">
    <source>
        <dbReference type="SAM" id="Phobius"/>
    </source>
</evidence>
<comment type="subcellular location">
    <subcellularLocation>
        <location evidence="1">Cell membrane</location>
        <topology evidence="1">Multi-pass membrane protein</topology>
    </subcellularLocation>
</comment>
<dbReference type="Pfam" id="PF05977">
    <property type="entry name" value="MFS_3"/>
    <property type="match status" value="1"/>
</dbReference>
<protein>
    <submittedName>
        <fullName evidence="9">MFS transporter</fullName>
    </submittedName>
</protein>
<dbReference type="EMBL" id="NVOR01000005">
    <property type="protein sequence ID" value="PED84494.1"/>
    <property type="molecule type" value="Genomic_DNA"/>
</dbReference>
<evidence type="ECO:0000256" key="3">
    <source>
        <dbReference type="ARBA" id="ARBA00022475"/>
    </source>
</evidence>
<keyword evidence="6 7" id="KW-0472">Membrane</keyword>
<dbReference type="SUPFAM" id="SSF103473">
    <property type="entry name" value="MFS general substrate transporter"/>
    <property type="match status" value="1"/>
</dbReference>
<name>A0AA91VG65_9BACI</name>
<dbReference type="GO" id="GO:0022857">
    <property type="term" value="F:transmembrane transporter activity"/>
    <property type="evidence" value="ECO:0007669"/>
    <property type="project" value="InterPro"/>
</dbReference>
<evidence type="ECO:0000313" key="9">
    <source>
        <dbReference type="EMBL" id="PED84494.1"/>
    </source>
</evidence>